<evidence type="ECO:0000256" key="1">
    <source>
        <dbReference type="SAM" id="SignalP"/>
    </source>
</evidence>
<evidence type="ECO:0000313" key="2">
    <source>
        <dbReference type="EMBL" id="MFN0257747.1"/>
    </source>
</evidence>
<feature type="signal peptide" evidence="1">
    <location>
        <begin position="1"/>
        <end position="20"/>
    </location>
</feature>
<accession>A0ABW9JB15</accession>
<comment type="caution">
    <text evidence="2">The sequence shown here is derived from an EMBL/GenBank/DDBJ whole genome shotgun (WGS) entry which is preliminary data.</text>
</comment>
<evidence type="ECO:0000313" key="3">
    <source>
        <dbReference type="Proteomes" id="UP001517247"/>
    </source>
</evidence>
<dbReference type="EMBL" id="SSHJ02000010">
    <property type="protein sequence ID" value="MFN0257747.1"/>
    <property type="molecule type" value="Genomic_DNA"/>
</dbReference>
<name>A0ABW9JB15_9SPHI</name>
<dbReference type="InterPro" id="IPR013783">
    <property type="entry name" value="Ig-like_fold"/>
</dbReference>
<reference evidence="2 3" key="1">
    <citation type="submission" date="2024-12" db="EMBL/GenBank/DDBJ databases">
        <authorList>
            <person name="Hu S."/>
        </authorList>
    </citation>
    <scope>NUCLEOTIDE SEQUENCE [LARGE SCALE GENOMIC DNA]</scope>
    <source>
        <strain evidence="2 3">THG-T11</strain>
    </source>
</reference>
<dbReference type="Gene3D" id="2.60.40.10">
    <property type="entry name" value="Immunoglobulins"/>
    <property type="match status" value="1"/>
</dbReference>
<dbReference type="RefSeq" id="WP_138724826.1">
    <property type="nucleotide sequence ID" value="NZ_SSHJ02000010.1"/>
</dbReference>
<feature type="chain" id="PRO_5045931619" description="T9SS type A sorting domain-containing protein" evidence="1">
    <location>
        <begin position="21"/>
        <end position="550"/>
    </location>
</feature>
<sequence>MKKRLLTIFLTAIGALSAFAQFAPGNLAVYRYGNGVAPMSNGTRVPVFVDEYTPAGVFVKSIAIPQTASGGNYGFEGLGLKGDGTFENEGYPVLSKDCSTFSVIGYHPSQAGEFVIGTLNAAGTWSSNTLVASSDNIGAPRSVVVEGSAVYFSGFQNGVRYKTLGTATGSTRVSTDQNAPRVLTIAATSLGATPTVADKIFAPIGANTLASTNLPLSSQTAFGTPLSFPANTLRNGHQAIVFKSASGRTFLYIIDDNTLASGGTGIPLLRKFRSNAGGTSWVDFKSVELPLNTKSIAGIYSSGSGVNLYFTTYSNPNNGGASELRRYSDSFLTSNEGDEPARYLTGTTTLIATAPANTTFRGVTMAPGTSVLPVKLTAFNANEKNGAIRLNWSTASEANSSHFDILRSSTVNGFVKIAQVNASGTTGNASNYSFVDEKPLPGVSYYQLKQVDFDGNSELFGPVSATISVPKTDFNIVNNGNKVELNIYASKVQQAKIQVVDVNGKVNHKQSTLLEKGYNKVTLPVGKLPSGLNVVVLNTAEGKVAKKALL</sequence>
<organism evidence="2 3">
    <name type="scientific">Pedobacter ureilyticus</name>
    <dbReference type="NCBI Taxonomy" id="1393051"/>
    <lineage>
        <taxon>Bacteria</taxon>
        <taxon>Pseudomonadati</taxon>
        <taxon>Bacteroidota</taxon>
        <taxon>Sphingobacteriia</taxon>
        <taxon>Sphingobacteriales</taxon>
        <taxon>Sphingobacteriaceae</taxon>
        <taxon>Pedobacter</taxon>
    </lineage>
</organism>
<protein>
    <recommendedName>
        <fullName evidence="4">T9SS type A sorting domain-containing protein</fullName>
    </recommendedName>
</protein>
<gene>
    <name evidence="2" type="ORF">E6A44_019340</name>
</gene>
<evidence type="ECO:0008006" key="4">
    <source>
        <dbReference type="Google" id="ProtNLM"/>
    </source>
</evidence>
<proteinExistence type="predicted"/>
<dbReference type="Proteomes" id="UP001517247">
    <property type="component" value="Unassembled WGS sequence"/>
</dbReference>
<keyword evidence="1" id="KW-0732">Signal</keyword>
<keyword evidence="3" id="KW-1185">Reference proteome</keyword>